<dbReference type="InterPro" id="IPR013022">
    <property type="entry name" value="Xyl_isomerase-like_TIM-brl"/>
</dbReference>
<accession>A0AAW4VY84</accession>
<evidence type="ECO:0000313" key="2">
    <source>
        <dbReference type="EMBL" id="MCC2175996.1"/>
    </source>
</evidence>
<dbReference type="Proteomes" id="UP001298753">
    <property type="component" value="Unassembled WGS sequence"/>
</dbReference>
<dbReference type="RefSeq" id="WP_227600134.1">
    <property type="nucleotide sequence ID" value="NZ_JAJEPX010000004.1"/>
</dbReference>
<feature type="domain" description="Xylose isomerase-like TIM barrel" evidence="1">
    <location>
        <begin position="28"/>
        <end position="306"/>
    </location>
</feature>
<evidence type="ECO:0000259" key="1">
    <source>
        <dbReference type="Pfam" id="PF01261"/>
    </source>
</evidence>
<dbReference type="SUPFAM" id="SSF51658">
    <property type="entry name" value="Xylose isomerase-like"/>
    <property type="match status" value="1"/>
</dbReference>
<dbReference type="Pfam" id="PF01261">
    <property type="entry name" value="AP_endonuc_2"/>
    <property type="match status" value="1"/>
</dbReference>
<proteinExistence type="predicted"/>
<sequence>MTMKLAIKTCTLDMPYEQMLDFCVEQKIAAIEIGTGNWSGAPHCDLDLLVSDKTAREKWYDAMRKKGLELCALNCSGNPLAYEKDMDVTKKTFELAHQLGVKKIVMMSGLPVGCEGDKTPVWITTSWPPETQDILDYQWNQVAIPAWKKLVKLAEDCGIERIALENHGMQLVYNPETLLRLREAVGPMIGMNLDPSHLFWMGGDPIEAARVLGEHGAIYHIHGKDSRPERRYWQPNGMLDTKPIDAFARRSWNYVAVGAGHDAKWWKEFFSVVRMSGYNDEISLEMEDLTLSMLDGHLASLQVLREALNIG</sequence>
<gene>
    <name evidence="2" type="ORF">LKD22_02420</name>
</gene>
<keyword evidence="2" id="KW-0413">Isomerase</keyword>
<dbReference type="Gene3D" id="3.20.20.150">
    <property type="entry name" value="Divalent-metal-dependent TIM barrel enzymes"/>
    <property type="match status" value="1"/>
</dbReference>
<comment type="caution">
    <text evidence="2">The sequence shown here is derived from an EMBL/GenBank/DDBJ whole genome shotgun (WGS) entry which is preliminary data.</text>
</comment>
<dbReference type="GeneID" id="98659503"/>
<dbReference type="PANTHER" id="PTHR12110:SF21">
    <property type="entry name" value="XYLOSE ISOMERASE-LIKE TIM BARREL DOMAIN-CONTAINING PROTEIN"/>
    <property type="match status" value="1"/>
</dbReference>
<organism evidence="2 3">
    <name type="scientific">Agathobaculum butyriciproducens</name>
    <dbReference type="NCBI Taxonomy" id="1628085"/>
    <lineage>
        <taxon>Bacteria</taxon>
        <taxon>Bacillati</taxon>
        <taxon>Bacillota</taxon>
        <taxon>Clostridia</taxon>
        <taxon>Eubacteriales</taxon>
        <taxon>Butyricicoccaceae</taxon>
        <taxon>Agathobaculum</taxon>
    </lineage>
</organism>
<dbReference type="EMBL" id="JAJEPX010000004">
    <property type="protein sequence ID" value="MCC2175996.1"/>
    <property type="molecule type" value="Genomic_DNA"/>
</dbReference>
<dbReference type="AlphaFoldDB" id="A0AAW4VY84"/>
<keyword evidence="3" id="KW-1185">Reference proteome</keyword>
<reference evidence="2 3" key="1">
    <citation type="submission" date="2021-10" db="EMBL/GenBank/DDBJ databases">
        <title>Anaerobic single-cell dispensing facilitates the cultivation of human gut bacteria.</title>
        <authorList>
            <person name="Afrizal A."/>
        </authorList>
    </citation>
    <scope>NUCLEOTIDE SEQUENCE [LARGE SCALE GENOMIC DNA]</scope>
    <source>
        <strain evidence="2 3">CLA-AA-H270</strain>
    </source>
</reference>
<protein>
    <submittedName>
        <fullName evidence="2">Sugar phosphate isomerase/epimerase</fullName>
    </submittedName>
</protein>
<dbReference type="InterPro" id="IPR036237">
    <property type="entry name" value="Xyl_isomerase-like_sf"/>
</dbReference>
<dbReference type="InterPro" id="IPR050312">
    <property type="entry name" value="IolE/XylAMocC-like"/>
</dbReference>
<name>A0AAW4VY84_9FIRM</name>
<evidence type="ECO:0000313" key="3">
    <source>
        <dbReference type="Proteomes" id="UP001298753"/>
    </source>
</evidence>
<dbReference type="PANTHER" id="PTHR12110">
    <property type="entry name" value="HYDROXYPYRUVATE ISOMERASE"/>
    <property type="match status" value="1"/>
</dbReference>
<dbReference type="GO" id="GO:0016853">
    <property type="term" value="F:isomerase activity"/>
    <property type="evidence" value="ECO:0007669"/>
    <property type="project" value="UniProtKB-KW"/>
</dbReference>